<dbReference type="InterPro" id="IPR032710">
    <property type="entry name" value="NTF2-like_dom_sf"/>
</dbReference>
<name>D5PB71_9MYCO</name>
<keyword evidence="3" id="KW-1185">Reference proteome</keyword>
<dbReference type="RefSeq" id="WP_007167447.1">
    <property type="nucleotide sequence ID" value="NZ_GG770553.1"/>
</dbReference>
<reference evidence="2 3" key="1">
    <citation type="submission" date="2010-04" db="EMBL/GenBank/DDBJ databases">
        <authorList>
            <person name="Muzny D."/>
            <person name="Qin X."/>
            <person name="Deng J."/>
            <person name="Jiang H."/>
            <person name="Liu Y."/>
            <person name="Qu J."/>
            <person name="Song X.-Z."/>
            <person name="Zhang L."/>
            <person name="Thornton R."/>
            <person name="Coyle M."/>
            <person name="Francisco L."/>
            <person name="Jackson L."/>
            <person name="Javaid M."/>
            <person name="Korchina V."/>
            <person name="Kovar C."/>
            <person name="Mata R."/>
            <person name="Mathew T."/>
            <person name="Ngo R."/>
            <person name="Nguyen L."/>
            <person name="Nguyen N."/>
            <person name="Okwuonu G."/>
            <person name="Ongeri F."/>
            <person name="Pham C."/>
            <person name="Simmons D."/>
            <person name="Wilczek-Boney K."/>
            <person name="Hale W."/>
            <person name="Jakkamsetti A."/>
            <person name="Pham P."/>
            <person name="Ruth R."/>
            <person name="San Lucas F."/>
            <person name="Warren J."/>
            <person name="Zhang J."/>
            <person name="Zhao Z."/>
            <person name="Zhou C."/>
            <person name="Zhu D."/>
            <person name="Lee S."/>
            <person name="Bess C."/>
            <person name="Blankenburg K."/>
            <person name="Forbes L."/>
            <person name="Fu Q."/>
            <person name="Gubbala S."/>
            <person name="Hirani K."/>
            <person name="Jayaseelan J.C."/>
            <person name="Lara F."/>
            <person name="Munidasa M."/>
            <person name="Palculict T."/>
            <person name="Patil S."/>
            <person name="Pu L.-L."/>
            <person name="Saada N."/>
            <person name="Tang L."/>
            <person name="Weissenberger G."/>
            <person name="Zhu Y."/>
            <person name="Hemphill L."/>
            <person name="Shang Y."/>
            <person name="Youmans B."/>
            <person name="Ayvaz T."/>
            <person name="Ross M."/>
            <person name="Santibanez J."/>
            <person name="Aqrawi P."/>
            <person name="Gross S."/>
            <person name="Joshi V."/>
            <person name="Fowler G."/>
            <person name="Nazareth L."/>
            <person name="Reid J."/>
            <person name="Worley K."/>
            <person name="Petrosino J."/>
            <person name="Highlander S."/>
            <person name="Gibbs R."/>
        </authorList>
    </citation>
    <scope>NUCLEOTIDE SEQUENCE [LARGE SCALE GENOMIC DNA]</scope>
    <source>
        <strain evidence="2 3">ATCC BAA-614</strain>
    </source>
</reference>
<comment type="caution">
    <text evidence="2">The sequence shown here is derived from an EMBL/GenBank/DDBJ whole genome shotgun (WGS) entry which is preliminary data.</text>
</comment>
<accession>D5PB71</accession>
<proteinExistence type="predicted"/>
<sequence length="124" mass="13013">MTTSEIATVLAWHDALNAADLDTLVALSSDDIEIGDAHGAAQGHDALRRWAASRQGTAELGRMYVHDGVVVAEQKVSAADNPGAVATAALAFRVVHDHVTSVFRHEDLASALAATELTESDLVN</sequence>
<feature type="domain" description="SnoaL-like" evidence="1">
    <location>
        <begin position="9"/>
        <end position="100"/>
    </location>
</feature>
<dbReference type="SUPFAM" id="SSF54427">
    <property type="entry name" value="NTF2-like"/>
    <property type="match status" value="1"/>
</dbReference>
<protein>
    <recommendedName>
        <fullName evidence="1">SnoaL-like domain-containing protein</fullName>
    </recommendedName>
</protein>
<organism evidence="2 3">
    <name type="scientific">Mycobacterium parascrofulaceum ATCC BAA-614</name>
    <dbReference type="NCBI Taxonomy" id="525368"/>
    <lineage>
        <taxon>Bacteria</taxon>
        <taxon>Bacillati</taxon>
        <taxon>Actinomycetota</taxon>
        <taxon>Actinomycetes</taxon>
        <taxon>Mycobacteriales</taxon>
        <taxon>Mycobacteriaceae</taxon>
        <taxon>Mycobacterium</taxon>
        <taxon>Mycobacterium simiae complex</taxon>
    </lineage>
</organism>
<dbReference type="eggNOG" id="ENOG5033IET">
    <property type="taxonomic scope" value="Bacteria"/>
</dbReference>
<evidence type="ECO:0000313" key="3">
    <source>
        <dbReference type="Proteomes" id="UP000003653"/>
    </source>
</evidence>
<dbReference type="Gene3D" id="3.10.450.50">
    <property type="match status" value="1"/>
</dbReference>
<dbReference type="EMBL" id="ADNV01000250">
    <property type="protein sequence ID" value="EFG76677.1"/>
    <property type="molecule type" value="Genomic_DNA"/>
</dbReference>
<evidence type="ECO:0000313" key="2">
    <source>
        <dbReference type="EMBL" id="EFG76677.1"/>
    </source>
</evidence>
<evidence type="ECO:0000259" key="1">
    <source>
        <dbReference type="Pfam" id="PF12680"/>
    </source>
</evidence>
<dbReference type="Pfam" id="PF12680">
    <property type="entry name" value="SnoaL_2"/>
    <property type="match status" value="1"/>
</dbReference>
<dbReference type="InterPro" id="IPR037401">
    <property type="entry name" value="SnoaL-like"/>
</dbReference>
<dbReference type="Proteomes" id="UP000003653">
    <property type="component" value="Unassembled WGS sequence"/>
</dbReference>
<dbReference type="AlphaFoldDB" id="D5PB71"/>
<gene>
    <name evidence="2" type="ORF">HMPREF0591_3415</name>
</gene>
<dbReference type="HOGENOM" id="CLU_1979829_0_0_11"/>